<dbReference type="EMBL" id="VIVL01000010">
    <property type="protein sequence ID" value="TWD77116.1"/>
    <property type="molecule type" value="Genomic_DNA"/>
</dbReference>
<feature type="transmembrane region" description="Helical" evidence="1">
    <location>
        <begin position="6"/>
        <end position="29"/>
    </location>
</feature>
<keyword evidence="1" id="KW-0812">Transmembrane</keyword>
<accession>A0A561BDZ5</accession>
<dbReference type="AlphaFoldDB" id="A0A561BDZ5"/>
<feature type="transmembrane region" description="Helical" evidence="1">
    <location>
        <begin position="41"/>
        <end position="66"/>
    </location>
</feature>
<evidence type="ECO:0000313" key="3">
    <source>
        <dbReference type="Proteomes" id="UP000319722"/>
    </source>
</evidence>
<evidence type="ECO:0008006" key="4">
    <source>
        <dbReference type="Google" id="ProtNLM"/>
    </source>
</evidence>
<proteinExistence type="predicted"/>
<organism evidence="2 3">
    <name type="scientific">Variovorax beijingensis</name>
    <dbReference type="NCBI Taxonomy" id="2496117"/>
    <lineage>
        <taxon>Bacteria</taxon>
        <taxon>Pseudomonadati</taxon>
        <taxon>Pseudomonadota</taxon>
        <taxon>Betaproteobacteria</taxon>
        <taxon>Burkholderiales</taxon>
        <taxon>Comamonadaceae</taxon>
        <taxon>Variovorax</taxon>
    </lineage>
</organism>
<evidence type="ECO:0000256" key="1">
    <source>
        <dbReference type="SAM" id="Phobius"/>
    </source>
</evidence>
<protein>
    <recommendedName>
        <fullName evidence="4">DUF4149 domain-containing protein</fullName>
    </recommendedName>
</protein>
<comment type="caution">
    <text evidence="2">The sequence shown here is derived from an EMBL/GenBank/DDBJ whole genome shotgun (WGS) entry which is preliminary data.</text>
</comment>
<name>A0A561BDZ5_9BURK</name>
<dbReference type="OrthoDB" id="8820893at2"/>
<gene>
    <name evidence="2" type="ORF">FB547_11078</name>
</gene>
<sequence>MLPMVIALIATVVLLVWMGFFMMGSLPLLVLKHDTPLDSRFIRGLFNVYYVAVVLTASAAALSYAWAGKPAFALGMAFIAALAFALRRWIIIPRMDMLRHTIPVADTSIFRFRRLHVAGMMLNVAQLGTVAWALTRLGL</sequence>
<dbReference type="RefSeq" id="WP_145746341.1">
    <property type="nucleotide sequence ID" value="NZ_VIVL01000010.1"/>
</dbReference>
<dbReference type="Proteomes" id="UP000319722">
    <property type="component" value="Unassembled WGS sequence"/>
</dbReference>
<evidence type="ECO:0000313" key="2">
    <source>
        <dbReference type="EMBL" id="TWD77116.1"/>
    </source>
</evidence>
<keyword evidence="1" id="KW-1133">Transmembrane helix</keyword>
<feature type="transmembrane region" description="Helical" evidence="1">
    <location>
        <begin position="72"/>
        <end position="90"/>
    </location>
</feature>
<keyword evidence="1" id="KW-0472">Membrane</keyword>
<feature type="transmembrane region" description="Helical" evidence="1">
    <location>
        <begin position="115"/>
        <end position="134"/>
    </location>
</feature>
<reference evidence="2 3" key="1">
    <citation type="submission" date="2019-06" db="EMBL/GenBank/DDBJ databases">
        <title>Sorghum-associated microbial communities from plants grown in Nebraska, USA.</title>
        <authorList>
            <person name="Schachtman D."/>
        </authorList>
    </citation>
    <scope>NUCLEOTIDE SEQUENCE [LARGE SCALE GENOMIC DNA]</scope>
    <source>
        <strain evidence="2 3">T529</strain>
    </source>
</reference>